<organism evidence="2 3">
    <name type="scientific">Pelagomonas calceolata</name>
    <dbReference type="NCBI Taxonomy" id="35677"/>
    <lineage>
        <taxon>Eukaryota</taxon>
        <taxon>Sar</taxon>
        <taxon>Stramenopiles</taxon>
        <taxon>Ochrophyta</taxon>
        <taxon>Pelagophyceae</taxon>
        <taxon>Pelagomonadales</taxon>
        <taxon>Pelagomonadaceae</taxon>
        <taxon>Pelagomonas</taxon>
    </lineage>
</organism>
<sequence length="359" mass="40362">MGRNQARKKAQAVVSKASLGAIRRGHLGIYQKLQKALQAARERLAGRKELLQFDEIRRALDAKIEELTAALQDPSVADPVAISEGVYKLLRACQPLYLALNDGLSLEQACDALDDAERTLDDFADQDEKYKKHRKLNGGWVRQNGKWVKLNAKEFAAWQKEKKESNRKFEESPYSVTTQTTEKHDTVFVEQKRKDKKRSDKYARRTKKAKTEDNEPTPPNLVMRAMADGTKKYNVTRHLFKFAPAGVRNFFRPREEAMALAARCEANRPAGTTRAEQQAALAQEGRAPGVHPHRGHGYRARLMPKKKTYVTLKAPGGGFVFDTAAAAAEAIEKYEKAGSPTKPSDPLYDTLVDSVQRRK</sequence>
<evidence type="ECO:0000256" key="1">
    <source>
        <dbReference type="SAM" id="MobiDB-lite"/>
    </source>
</evidence>
<accession>A0A8J2WRU1</accession>
<evidence type="ECO:0000313" key="3">
    <source>
        <dbReference type="Proteomes" id="UP000789595"/>
    </source>
</evidence>
<dbReference type="AlphaFoldDB" id="A0A8J2WRU1"/>
<evidence type="ECO:0000313" key="2">
    <source>
        <dbReference type="EMBL" id="CAH0378196.1"/>
    </source>
</evidence>
<feature type="compositionally biased region" description="Basic and acidic residues" evidence="1">
    <location>
        <begin position="189"/>
        <end position="213"/>
    </location>
</feature>
<comment type="caution">
    <text evidence="2">The sequence shown here is derived from an EMBL/GenBank/DDBJ whole genome shotgun (WGS) entry which is preliminary data.</text>
</comment>
<feature type="region of interest" description="Disordered" evidence="1">
    <location>
        <begin position="189"/>
        <end position="222"/>
    </location>
</feature>
<dbReference type="Proteomes" id="UP000789595">
    <property type="component" value="Unassembled WGS sequence"/>
</dbReference>
<protein>
    <submittedName>
        <fullName evidence="2">Uncharacterized protein</fullName>
    </submittedName>
</protein>
<dbReference type="EMBL" id="CAKKNE010000005">
    <property type="protein sequence ID" value="CAH0378196.1"/>
    <property type="molecule type" value="Genomic_DNA"/>
</dbReference>
<proteinExistence type="predicted"/>
<keyword evidence="3" id="KW-1185">Reference proteome</keyword>
<reference evidence="2" key="1">
    <citation type="submission" date="2021-11" db="EMBL/GenBank/DDBJ databases">
        <authorList>
            <consortium name="Genoscope - CEA"/>
            <person name="William W."/>
        </authorList>
    </citation>
    <scope>NUCLEOTIDE SEQUENCE</scope>
</reference>
<feature type="region of interest" description="Disordered" evidence="1">
    <location>
        <begin position="334"/>
        <end position="359"/>
    </location>
</feature>
<gene>
    <name evidence="2" type="ORF">PECAL_5P27150</name>
</gene>
<name>A0A8J2WRU1_9STRA</name>